<keyword evidence="1" id="KW-0812">Transmembrane</keyword>
<feature type="transmembrane region" description="Helical" evidence="1">
    <location>
        <begin position="45"/>
        <end position="70"/>
    </location>
</feature>
<name>A0A1Q2D044_9ACTN</name>
<keyword evidence="1" id="KW-1133">Transmembrane helix</keyword>
<accession>A0A1Q2D044</accession>
<evidence type="ECO:0000256" key="1">
    <source>
        <dbReference type="SAM" id="Phobius"/>
    </source>
</evidence>
<dbReference type="RefSeq" id="WP_077351369.1">
    <property type="nucleotide sequence ID" value="NZ_CP019607.1"/>
</dbReference>
<evidence type="ECO:0000313" key="3">
    <source>
        <dbReference type="Proteomes" id="UP000188235"/>
    </source>
</evidence>
<dbReference type="AlphaFoldDB" id="A0A1Q2D044"/>
<dbReference type="EMBL" id="CP019607">
    <property type="protein sequence ID" value="AQP51766.1"/>
    <property type="molecule type" value="Genomic_DNA"/>
</dbReference>
<dbReference type="Proteomes" id="UP000188235">
    <property type="component" value="Chromosome"/>
</dbReference>
<keyword evidence="1" id="KW-0472">Membrane</keyword>
<dbReference type="OrthoDB" id="3729619at2"/>
<organism evidence="2 3">
    <name type="scientific">Tessaracoccus flavescens</name>
    <dbReference type="NCBI Taxonomy" id="399497"/>
    <lineage>
        <taxon>Bacteria</taxon>
        <taxon>Bacillati</taxon>
        <taxon>Actinomycetota</taxon>
        <taxon>Actinomycetes</taxon>
        <taxon>Propionibacteriales</taxon>
        <taxon>Propionibacteriaceae</taxon>
        <taxon>Tessaracoccus</taxon>
    </lineage>
</organism>
<feature type="transmembrane region" description="Helical" evidence="1">
    <location>
        <begin position="82"/>
        <end position="101"/>
    </location>
</feature>
<dbReference type="KEGG" id="tfa:BW733_13990"/>
<gene>
    <name evidence="2" type="ORF">BW733_13990</name>
</gene>
<proteinExistence type="predicted"/>
<feature type="transmembrane region" description="Helical" evidence="1">
    <location>
        <begin position="121"/>
        <end position="147"/>
    </location>
</feature>
<protein>
    <submittedName>
        <fullName evidence="2">Uncharacterized protein</fullName>
    </submittedName>
</protein>
<reference evidence="2 3" key="1">
    <citation type="journal article" date="2008" name="Int. J. Syst. Evol. Microbiol.">
        <title>Tessaracoccus flavescens sp. nov., isolated from marine sediment.</title>
        <authorList>
            <person name="Lee D.W."/>
            <person name="Lee S.D."/>
        </authorList>
    </citation>
    <scope>NUCLEOTIDE SEQUENCE [LARGE SCALE GENOMIC DNA]</scope>
    <source>
        <strain evidence="2 3">SST-39T</strain>
    </source>
</reference>
<evidence type="ECO:0000313" key="2">
    <source>
        <dbReference type="EMBL" id="AQP51766.1"/>
    </source>
</evidence>
<keyword evidence="3" id="KW-1185">Reference proteome</keyword>
<feature type="transmembrane region" description="Helical" evidence="1">
    <location>
        <begin position="20"/>
        <end position="39"/>
    </location>
</feature>
<sequence>MSTNSPVPRDRLGEVAYQGLWWAIVALPALVVALRVATTEPAGTFFLYVVIGLPATVALQVIAGLLAWTYRRRQWRHFLGRVASVLSFVYYGLWALLALAVPETAPGRKLDSLAGRLFGAGFADGLSATLFVLVPLTYLAMLGAIWFEGNRAVRYWDATVTG</sequence>